<gene>
    <name evidence="2" type="ORF">EH240_12630</name>
</gene>
<evidence type="ECO:0000313" key="2">
    <source>
        <dbReference type="EMBL" id="RRI02306.1"/>
    </source>
</evidence>
<dbReference type="Pfam" id="PF01863">
    <property type="entry name" value="YgjP-like"/>
    <property type="match status" value="1"/>
</dbReference>
<dbReference type="InterPro" id="IPR053136">
    <property type="entry name" value="UTP_pyrophosphatase-like"/>
</dbReference>
<dbReference type="InterPro" id="IPR002725">
    <property type="entry name" value="YgjP-like_metallopeptidase"/>
</dbReference>
<organism evidence="2 3">
    <name type="scientific">Mesorhizobium tamadayense</name>
    <dbReference type="NCBI Taxonomy" id="425306"/>
    <lineage>
        <taxon>Bacteria</taxon>
        <taxon>Pseudomonadati</taxon>
        <taxon>Pseudomonadota</taxon>
        <taxon>Alphaproteobacteria</taxon>
        <taxon>Hyphomicrobiales</taxon>
        <taxon>Phyllobacteriaceae</taxon>
        <taxon>Mesorhizobium</taxon>
    </lineage>
</organism>
<dbReference type="Gene3D" id="3.30.2010.10">
    <property type="entry name" value="Metalloproteases ('zincins'), catalytic domain"/>
    <property type="match status" value="1"/>
</dbReference>
<dbReference type="EMBL" id="RQXT01000012">
    <property type="protein sequence ID" value="RRI02306.1"/>
    <property type="molecule type" value="Genomic_DNA"/>
</dbReference>
<protein>
    <submittedName>
        <fullName evidence="2">M48 family peptidase</fullName>
    </submittedName>
</protein>
<reference evidence="2 3" key="1">
    <citation type="submission" date="2018-11" db="EMBL/GenBank/DDBJ databases">
        <title>the genome of Mesorhizobium tamadayense DSM 28320.</title>
        <authorList>
            <person name="Gao J."/>
        </authorList>
    </citation>
    <scope>NUCLEOTIDE SEQUENCE [LARGE SCALE GENOMIC DNA]</scope>
    <source>
        <strain evidence="2 3">DSM 28320</strain>
    </source>
</reference>
<feature type="domain" description="YgjP-like metallopeptidase" evidence="1">
    <location>
        <begin position="21"/>
        <end position="232"/>
    </location>
</feature>
<dbReference type="OrthoDB" id="9795402at2"/>
<dbReference type="CDD" id="cd07344">
    <property type="entry name" value="M48_yhfN_like"/>
    <property type="match status" value="1"/>
</dbReference>
<evidence type="ECO:0000313" key="3">
    <source>
        <dbReference type="Proteomes" id="UP000273786"/>
    </source>
</evidence>
<sequence length="237" mass="27492">MSETIRVDDLTFHVMRSERRKTVGLTVERDASLVAHLPKDADIGQVGELIRTRLVWVHQKLASHKDIGRETVFRRPEFIDGEGFHFLGKHYRLKLIDVDPAGPPTPTVRFHGDRLLFRREQVTAGDKRIAQHYTRAAHAYLNDTVNRWKTIVGVDPARYVQVMDLGFRWASCGSEGTLNFHWRIMQLPPQVIDYVAVHELSHLKVRDHSPVFWAEVARVLPTYTQHRKWLHERGGEL</sequence>
<name>A0A3P3FUL6_9HYPH</name>
<dbReference type="AlphaFoldDB" id="A0A3P3FUL6"/>
<evidence type="ECO:0000259" key="1">
    <source>
        <dbReference type="Pfam" id="PF01863"/>
    </source>
</evidence>
<keyword evidence="3" id="KW-1185">Reference proteome</keyword>
<dbReference type="PANTHER" id="PTHR30399:SF1">
    <property type="entry name" value="UTP PYROPHOSPHATASE"/>
    <property type="match status" value="1"/>
</dbReference>
<proteinExistence type="predicted"/>
<accession>A0A3P3FUL6</accession>
<comment type="caution">
    <text evidence="2">The sequence shown here is derived from an EMBL/GenBank/DDBJ whole genome shotgun (WGS) entry which is preliminary data.</text>
</comment>
<dbReference type="PANTHER" id="PTHR30399">
    <property type="entry name" value="UNCHARACTERIZED PROTEIN YGJP"/>
    <property type="match status" value="1"/>
</dbReference>
<dbReference type="RefSeq" id="WP_124998647.1">
    <property type="nucleotide sequence ID" value="NZ_RQXT01000012.1"/>
</dbReference>
<dbReference type="Proteomes" id="UP000273786">
    <property type="component" value="Unassembled WGS sequence"/>
</dbReference>